<gene>
    <name evidence="1" type="ORF">XNOV1_A026260</name>
</gene>
<evidence type="ECO:0000313" key="2">
    <source>
        <dbReference type="Proteomes" id="UP001178508"/>
    </source>
</evidence>
<dbReference type="AlphaFoldDB" id="A0AAV1HDN5"/>
<dbReference type="EMBL" id="OY660884">
    <property type="protein sequence ID" value="CAJ1082823.1"/>
    <property type="molecule type" value="Genomic_DNA"/>
</dbReference>
<reference evidence="1" key="1">
    <citation type="submission" date="2023-08" db="EMBL/GenBank/DDBJ databases">
        <authorList>
            <person name="Alioto T."/>
            <person name="Alioto T."/>
            <person name="Gomez Garrido J."/>
        </authorList>
    </citation>
    <scope>NUCLEOTIDE SEQUENCE</scope>
</reference>
<evidence type="ECO:0000313" key="1">
    <source>
        <dbReference type="EMBL" id="CAJ1082823.1"/>
    </source>
</evidence>
<sequence length="151" mass="16736">MEFKTAKARAVSTLFSSEEGKVRHASKKIKCSRKWRPQQAVTEAEAHWRHREIVGVVCQGRLGLGNYDGKRWSKAKAKRAPVVQRVREAAEEDRQVKAIGLASQVADLMPTPSNLKIWGAEEDPSCKLCRAACCTLNHILTGCPKALAEGR</sequence>
<proteinExistence type="predicted"/>
<keyword evidence="2" id="KW-1185">Reference proteome</keyword>
<dbReference type="Proteomes" id="UP001178508">
    <property type="component" value="Chromosome 21"/>
</dbReference>
<name>A0AAV1HDN5_XYRNO</name>
<accession>A0AAV1HDN5</accession>
<organism evidence="1 2">
    <name type="scientific">Xyrichtys novacula</name>
    <name type="common">Pearly razorfish</name>
    <name type="synonym">Hemipteronotus novacula</name>
    <dbReference type="NCBI Taxonomy" id="13765"/>
    <lineage>
        <taxon>Eukaryota</taxon>
        <taxon>Metazoa</taxon>
        <taxon>Chordata</taxon>
        <taxon>Craniata</taxon>
        <taxon>Vertebrata</taxon>
        <taxon>Euteleostomi</taxon>
        <taxon>Actinopterygii</taxon>
        <taxon>Neopterygii</taxon>
        <taxon>Teleostei</taxon>
        <taxon>Neoteleostei</taxon>
        <taxon>Acanthomorphata</taxon>
        <taxon>Eupercaria</taxon>
        <taxon>Labriformes</taxon>
        <taxon>Labridae</taxon>
        <taxon>Xyrichtys</taxon>
    </lineage>
</organism>
<protein>
    <submittedName>
        <fullName evidence="1">Uncharacterized protein</fullName>
    </submittedName>
</protein>